<name>A0A0D2FHC7_9EURO</name>
<dbReference type="OrthoDB" id="2241241at2759"/>
<feature type="domain" description="Major facilitator superfamily (MFS) profile" evidence="10">
    <location>
        <begin position="45"/>
        <end position="495"/>
    </location>
</feature>
<feature type="transmembrane region" description="Helical" evidence="9">
    <location>
        <begin position="451"/>
        <end position="468"/>
    </location>
</feature>
<dbReference type="AlphaFoldDB" id="A0A0D2FHC7"/>
<evidence type="ECO:0000256" key="6">
    <source>
        <dbReference type="ARBA" id="ARBA00023136"/>
    </source>
</evidence>
<feature type="transmembrane region" description="Helical" evidence="9">
    <location>
        <begin position="145"/>
        <end position="168"/>
    </location>
</feature>
<dbReference type="NCBIfam" id="TIGR00879">
    <property type="entry name" value="SP"/>
    <property type="match status" value="1"/>
</dbReference>
<dbReference type="Proteomes" id="UP000054342">
    <property type="component" value="Unassembled WGS sequence"/>
</dbReference>
<protein>
    <recommendedName>
        <fullName evidence="10">Major facilitator superfamily (MFS) profile domain-containing protein</fullName>
    </recommendedName>
</protein>
<feature type="transmembrane region" description="Helical" evidence="9">
    <location>
        <begin position="404"/>
        <end position="430"/>
    </location>
</feature>
<evidence type="ECO:0000259" key="10">
    <source>
        <dbReference type="PROSITE" id="PS50850"/>
    </source>
</evidence>
<evidence type="ECO:0000256" key="8">
    <source>
        <dbReference type="SAM" id="MobiDB-lite"/>
    </source>
</evidence>
<dbReference type="PANTHER" id="PTHR48022">
    <property type="entry name" value="PLASTIDIC GLUCOSE TRANSPORTER 4"/>
    <property type="match status" value="1"/>
</dbReference>
<feature type="transmembrane region" description="Helical" evidence="9">
    <location>
        <begin position="214"/>
        <end position="235"/>
    </location>
</feature>
<dbReference type="InterPro" id="IPR020846">
    <property type="entry name" value="MFS_dom"/>
</dbReference>
<evidence type="ECO:0000256" key="7">
    <source>
        <dbReference type="RuleBase" id="RU003346"/>
    </source>
</evidence>
<dbReference type="InterPro" id="IPR005828">
    <property type="entry name" value="MFS_sugar_transport-like"/>
</dbReference>
<dbReference type="Pfam" id="PF00083">
    <property type="entry name" value="Sugar_tr"/>
    <property type="match status" value="1"/>
</dbReference>
<dbReference type="InterPro" id="IPR050360">
    <property type="entry name" value="MFS_Sugar_Transporters"/>
</dbReference>
<feature type="transmembrane region" description="Helical" evidence="9">
    <location>
        <begin position="180"/>
        <end position="202"/>
    </location>
</feature>
<dbReference type="GeneID" id="25325874"/>
<comment type="similarity">
    <text evidence="2 7">Belongs to the major facilitator superfamily. Sugar transporter (TC 2.A.1.1) family.</text>
</comment>
<dbReference type="SUPFAM" id="SSF103473">
    <property type="entry name" value="MFS general substrate transporter"/>
    <property type="match status" value="1"/>
</dbReference>
<evidence type="ECO:0000256" key="5">
    <source>
        <dbReference type="ARBA" id="ARBA00022989"/>
    </source>
</evidence>
<keyword evidence="5 9" id="KW-1133">Transmembrane helix</keyword>
<dbReference type="GO" id="GO:0016020">
    <property type="term" value="C:membrane"/>
    <property type="evidence" value="ECO:0007669"/>
    <property type="project" value="UniProtKB-SubCell"/>
</dbReference>
<feature type="transmembrane region" description="Helical" evidence="9">
    <location>
        <begin position="121"/>
        <end position="139"/>
    </location>
</feature>
<evidence type="ECO:0000256" key="2">
    <source>
        <dbReference type="ARBA" id="ARBA00010992"/>
    </source>
</evidence>
<gene>
    <name evidence="11" type="ORF">PV05_03966</name>
</gene>
<feature type="transmembrane region" description="Helical" evidence="9">
    <location>
        <begin position="474"/>
        <end position="492"/>
    </location>
</feature>
<dbReference type="PROSITE" id="PS00216">
    <property type="entry name" value="SUGAR_TRANSPORT_1"/>
    <property type="match status" value="2"/>
</dbReference>
<dbReference type="HOGENOM" id="CLU_001265_30_1_1"/>
<reference evidence="11 12" key="1">
    <citation type="submission" date="2015-01" db="EMBL/GenBank/DDBJ databases">
        <title>The Genome Sequence of Exophiala xenobiotica CBS118157.</title>
        <authorList>
            <consortium name="The Broad Institute Genomics Platform"/>
            <person name="Cuomo C."/>
            <person name="de Hoog S."/>
            <person name="Gorbushina A."/>
            <person name="Stielow B."/>
            <person name="Teixiera M."/>
            <person name="Abouelleil A."/>
            <person name="Chapman S.B."/>
            <person name="Priest M."/>
            <person name="Young S.K."/>
            <person name="Wortman J."/>
            <person name="Nusbaum C."/>
            <person name="Birren B."/>
        </authorList>
    </citation>
    <scope>NUCLEOTIDE SEQUENCE [LARGE SCALE GENOMIC DNA]</scope>
    <source>
        <strain evidence="11 12">CBS 118157</strain>
    </source>
</reference>
<keyword evidence="4 9" id="KW-0812">Transmembrane</keyword>
<dbReference type="PRINTS" id="PR00171">
    <property type="entry name" value="SUGRTRNSPORT"/>
</dbReference>
<evidence type="ECO:0000256" key="9">
    <source>
        <dbReference type="SAM" id="Phobius"/>
    </source>
</evidence>
<evidence type="ECO:0000313" key="12">
    <source>
        <dbReference type="Proteomes" id="UP000054342"/>
    </source>
</evidence>
<dbReference type="InterPro" id="IPR005829">
    <property type="entry name" value="Sugar_transporter_CS"/>
</dbReference>
<keyword evidence="12" id="KW-1185">Reference proteome</keyword>
<keyword evidence="6 9" id="KW-0472">Membrane</keyword>
<sequence length="573" mass="63710">MKSMSMKVYFDKYNPSSEKGNDVRHSLAGLDYSPLPRVTARSLAMGCLVSMGGLIFGYDTGQISGFLQMPDFQKRFGQPTSGGKHKFSDVRSGLIVAMLSIGTLLGALLAAPLADRIGRRFSISFWSVIVSVGFIVQIAADYAWIQVMIGRLVSGFGVGALSVLVPMFQAETAPPWIRGALVCTYQLFITFGIFLAACFNYGTYKGQQNNSASWRIVLGLGWIWTLVLGAGVLLFDETPRYAYRKGRTEAAKATLMRVYGAPANHYAIYTQMEEIESKFRAEDQSKGNAIHEFRVMLRAPRMAYRIVLGMMLQALQQLTGANFFFYYGTTIFKSVQINSFVTQLILNGVNFGVTFIGLYLVEHYGRRRSLIAGSLWMFACFMVFASVGHFSLDDKDPSKTPKAGVAMIVFACLFILGFATTWGPMVWTLIAELFPSRYRAKGMAMATASNWTWNFLLAFFTPFIVSAIDFRYGYVFAGCNLAGGLLVYFFVIEGQGRTLEEIDTMYIEHVSPMKSSSWEPPSTAEMARIRQQAGTEVAHSEAQSRGIYSGETERGTDHGREVRKAENDHVEKV</sequence>
<feature type="transmembrane region" description="Helical" evidence="9">
    <location>
        <begin position="306"/>
        <end position="328"/>
    </location>
</feature>
<feature type="transmembrane region" description="Helical" evidence="9">
    <location>
        <begin position="373"/>
        <end position="392"/>
    </location>
</feature>
<evidence type="ECO:0000256" key="3">
    <source>
        <dbReference type="ARBA" id="ARBA00022448"/>
    </source>
</evidence>
<organism evidence="11 12">
    <name type="scientific">Exophiala xenobiotica</name>
    <dbReference type="NCBI Taxonomy" id="348802"/>
    <lineage>
        <taxon>Eukaryota</taxon>
        <taxon>Fungi</taxon>
        <taxon>Dikarya</taxon>
        <taxon>Ascomycota</taxon>
        <taxon>Pezizomycotina</taxon>
        <taxon>Eurotiomycetes</taxon>
        <taxon>Chaetothyriomycetidae</taxon>
        <taxon>Chaetothyriales</taxon>
        <taxon>Herpotrichiellaceae</taxon>
        <taxon>Exophiala</taxon>
    </lineage>
</organism>
<evidence type="ECO:0000256" key="1">
    <source>
        <dbReference type="ARBA" id="ARBA00004141"/>
    </source>
</evidence>
<keyword evidence="3 7" id="KW-0813">Transport</keyword>
<feature type="transmembrane region" description="Helical" evidence="9">
    <location>
        <begin position="38"/>
        <end position="58"/>
    </location>
</feature>
<proteinExistence type="inferred from homology"/>
<feature type="region of interest" description="Disordered" evidence="8">
    <location>
        <begin position="531"/>
        <end position="573"/>
    </location>
</feature>
<dbReference type="Gene3D" id="1.20.1250.20">
    <property type="entry name" value="MFS general substrate transporter like domains"/>
    <property type="match status" value="1"/>
</dbReference>
<feature type="transmembrane region" description="Helical" evidence="9">
    <location>
        <begin position="94"/>
        <end position="114"/>
    </location>
</feature>
<dbReference type="RefSeq" id="XP_013320108.1">
    <property type="nucleotide sequence ID" value="XM_013464654.1"/>
</dbReference>
<accession>A0A0D2FHC7</accession>
<dbReference type="GO" id="GO:0005351">
    <property type="term" value="F:carbohydrate:proton symporter activity"/>
    <property type="evidence" value="ECO:0007669"/>
    <property type="project" value="TreeGrafter"/>
</dbReference>
<dbReference type="FunFam" id="1.20.1250.20:FF:000044">
    <property type="entry name" value="Hexose transporter Hxt3p"/>
    <property type="match status" value="1"/>
</dbReference>
<dbReference type="PROSITE" id="PS00217">
    <property type="entry name" value="SUGAR_TRANSPORT_2"/>
    <property type="match status" value="1"/>
</dbReference>
<evidence type="ECO:0000313" key="11">
    <source>
        <dbReference type="EMBL" id="KIW59524.1"/>
    </source>
</evidence>
<comment type="subcellular location">
    <subcellularLocation>
        <location evidence="1">Membrane</location>
        <topology evidence="1">Multi-pass membrane protein</topology>
    </subcellularLocation>
</comment>
<dbReference type="STRING" id="348802.A0A0D2FHC7"/>
<dbReference type="InterPro" id="IPR036259">
    <property type="entry name" value="MFS_trans_sf"/>
</dbReference>
<dbReference type="PANTHER" id="PTHR48022:SF91">
    <property type="entry name" value="MAJOR FACILITATOR SUPERFAMILY (MFS) PROFILE DOMAIN-CONTAINING PROTEIN-RELATED"/>
    <property type="match status" value="1"/>
</dbReference>
<evidence type="ECO:0000256" key="4">
    <source>
        <dbReference type="ARBA" id="ARBA00022692"/>
    </source>
</evidence>
<dbReference type="PROSITE" id="PS50850">
    <property type="entry name" value="MFS"/>
    <property type="match status" value="1"/>
</dbReference>
<dbReference type="CDD" id="cd17356">
    <property type="entry name" value="MFS_HXT"/>
    <property type="match status" value="1"/>
</dbReference>
<feature type="compositionally biased region" description="Basic and acidic residues" evidence="8">
    <location>
        <begin position="551"/>
        <end position="573"/>
    </location>
</feature>
<dbReference type="InterPro" id="IPR003663">
    <property type="entry name" value="Sugar/inositol_transpt"/>
</dbReference>
<feature type="transmembrane region" description="Helical" evidence="9">
    <location>
        <begin position="340"/>
        <end position="361"/>
    </location>
</feature>
<dbReference type="EMBL" id="KN847318">
    <property type="protein sequence ID" value="KIW59524.1"/>
    <property type="molecule type" value="Genomic_DNA"/>
</dbReference>